<evidence type="ECO:0000313" key="1">
    <source>
        <dbReference type="EMBL" id="GFG73090.1"/>
    </source>
</evidence>
<evidence type="ECO:0008006" key="3">
    <source>
        <dbReference type="Google" id="ProtNLM"/>
    </source>
</evidence>
<dbReference type="InterPro" id="IPR027056">
    <property type="entry name" value="Gluconate_2DH_su3"/>
</dbReference>
<comment type="caution">
    <text evidence="1">The sequence shown here is derived from an EMBL/GenBank/DDBJ whole genome shotgun (WGS) entry which is preliminary data.</text>
</comment>
<gene>
    <name evidence="1" type="ORF">MBOT_04550</name>
</gene>
<protein>
    <recommendedName>
        <fullName evidence="3">Gluconate 2-dehydrogenase subunit 3 family protein</fullName>
    </recommendedName>
</protein>
<dbReference type="PROSITE" id="PS51318">
    <property type="entry name" value="TAT"/>
    <property type="match status" value="1"/>
</dbReference>
<dbReference type="Proteomes" id="UP000465361">
    <property type="component" value="Unassembled WGS sequence"/>
</dbReference>
<dbReference type="Pfam" id="PF13618">
    <property type="entry name" value="Gluconate_2-dh3"/>
    <property type="match status" value="1"/>
</dbReference>
<keyword evidence="2" id="KW-1185">Reference proteome</keyword>
<dbReference type="AlphaFoldDB" id="A0A7I9XUC4"/>
<name>A0A7I9XUC4_9MYCO</name>
<evidence type="ECO:0000313" key="2">
    <source>
        <dbReference type="Proteomes" id="UP000465361"/>
    </source>
</evidence>
<dbReference type="InterPro" id="IPR006311">
    <property type="entry name" value="TAT_signal"/>
</dbReference>
<sequence length="265" mass="28160">MPNSEAAHGSGLSAPVSRRAVLGGLSLLPLAATVPGVLPAASADTTYRFLTAHQAAVLDAATRRLIPGPEDEALEIGSPGAHEANVVRYLDNMLAAFTFSPPLVHAGGPWSNRQGGTEDFMADFVPLDRTQTYGWQQRIATLREQFTNGIALLDQLAGGDFTTVSKARQDLILAHGKAVSFTKLLFTHTIEGMYAVPEYGGNANLVGWQDIKWVGDIQPRGFTNAEVEAPEYDPIGPLGGIIEMLLRGGWQQIIAKMGGKGGVNA</sequence>
<organism evidence="1 2">
    <name type="scientific">Mycobacterium botniense</name>
    <dbReference type="NCBI Taxonomy" id="84962"/>
    <lineage>
        <taxon>Bacteria</taxon>
        <taxon>Bacillati</taxon>
        <taxon>Actinomycetota</taxon>
        <taxon>Actinomycetes</taxon>
        <taxon>Mycobacteriales</taxon>
        <taxon>Mycobacteriaceae</taxon>
        <taxon>Mycobacterium</taxon>
    </lineage>
</organism>
<reference evidence="1 2" key="1">
    <citation type="journal article" date="2019" name="Emerg. Microbes Infect.">
        <title>Comprehensive subspecies identification of 175 nontuberculous mycobacteria species based on 7547 genomic profiles.</title>
        <authorList>
            <person name="Matsumoto Y."/>
            <person name="Kinjo T."/>
            <person name="Motooka D."/>
            <person name="Nabeya D."/>
            <person name="Jung N."/>
            <person name="Uechi K."/>
            <person name="Horii T."/>
            <person name="Iida T."/>
            <person name="Fujita J."/>
            <person name="Nakamura S."/>
        </authorList>
    </citation>
    <scope>NUCLEOTIDE SEQUENCE [LARGE SCALE GENOMIC DNA]</scope>
    <source>
        <strain evidence="1 2">JCM 17322</strain>
    </source>
</reference>
<proteinExistence type="predicted"/>
<dbReference type="RefSeq" id="WP_163753812.1">
    <property type="nucleotide sequence ID" value="NZ_BLKW01000002.1"/>
</dbReference>
<accession>A0A7I9XUC4</accession>
<dbReference type="EMBL" id="BLKW01000002">
    <property type="protein sequence ID" value="GFG73090.1"/>
    <property type="molecule type" value="Genomic_DNA"/>
</dbReference>